<keyword evidence="1" id="KW-0802">TPR repeat</keyword>
<evidence type="ECO:0000313" key="3">
    <source>
        <dbReference type="EMBL" id="PIK43510.1"/>
    </source>
</evidence>
<organism evidence="3 4">
    <name type="scientific">Stichopus japonicus</name>
    <name type="common">Sea cucumber</name>
    <dbReference type="NCBI Taxonomy" id="307972"/>
    <lineage>
        <taxon>Eukaryota</taxon>
        <taxon>Metazoa</taxon>
        <taxon>Echinodermata</taxon>
        <taxon>Eleutherozoa</taxon>
        <taxon>Echinozoa</taxon>
        <taxon>Holothuroidea</taxon>
        <taxon>Aspidochirotacea</taxon>
        <taxon>Aspidochirotida</taxon>
        <taxon>Stichopodidae</taxon>
        <taxon>Apostichopus</taxon>
    </lineage>
</organism>
<dbReference type="SMART" id="SM00028">
    <property type="entry name" value="TPR"/>
    <property type="match status" value="4"/>
</dbReference>
<feature type="region of interest" description="Disordered" evidence="2">
    <location>
        <begin position="293"/>
        <end position="349"/>
    </location>
</feature>
<dbReference type="Gene3D" id="1.25.40.10">
    <property type="entry name" value="Tetratricopeptide repeat domain"/>
    <property type="match status" value="2"/>
</dbReference>
<accession>A0A2G8K675</accession>
<evidence type="ECO:0000256" key="1">
    <source>
        <dbReference type="PROSITE-ProRule" id="PRU00339"/>
    </source>
</evidence>
<keyword evidence="4" id="KW-1185">Reference proteome</keyword>
<dbReference type="EMBL" id="MRZV01000844">
    <property type="protein sequence ID" value="PIK43510.1"/>
    <property type="molecule type" value="Genomic_DNA"/>
</dbReference>
<dbReference type="SUPFAM" id="SSF48452">
    <property type="entry name" value="TPR-like"/>
    <property type="match status" value="1"/>
</dbReference>
<dbReference type="Proteomes" id="UP000230750">
    <property type="component" value="Unassembled WGS sequence"/>
</dbReference>
<dbReference type="STRING" id="307972.A0A2G8K675"/>
<reference evidence="3 4" key="1">
    <citation type="journal article" date="2017" name="PLoS Biol.">
        <title>The sea cucumber genome provides insights into morphological evolution and visceral regeneration.</title>
        <authorList>
            <person name="Zhang X."/>
            <person name="Sun L."/>
            <person name="Yuan J."/>
            <person name="Sun Y."/>
            <person name="Gao Y."/>
            <person name="Zhang L."/>
            <person name="Li S."/>
            <person name="Dai H."/>
            <person name="Hamel J.F."/>
            <person name="Liu C."/>
            <person name="Yu Y."/>
            <person name="Liu S."/>
            <person name="Lin W."/>
            <person name="Guo K."/>
            <person name="Jin S."/>
            <person name="Xu P."/>
            <person name="Storey K.B."/>
            <person name="Huan P."/>
            <person name="Zhang T."/>
            <person name="Zhou Y."/>
            <person name="Zhang J."/>
            <person name="Lin C."/>
            <person name="Li X."/>
            <person name="Xing L."/>
            <person name="Huo D."/>
            <person name="Sun M."/>
            <person name="Wang L."/>
            <person name="Mercier A."/>
            <person name="Li F."/>
            <person name="Yang H."/>
            <person name="Xiang J."/>
        </authorList>
    </citation>
    <scope>NUCLEOTIDE SEQUENCE [LARGE SCALE GENOMIC DNA]</scope>
    <source>
        <strain evidence="3">Shaxun</strain>
        <tissue evidence="3">Muscle</tissue>
    </source>
</reference>
<feature type="repeat" description="TPR" evidence="1">
    <location>
        <begin position="85"/>
        <end position="118"/>
    </location>
</feature>
<dbReference type="OrthoDB" id="1926212at2759"/>
<gene>
    <name evidence="3" type="ORF">BSL78_19637</name>
</gene>
<sequence>MGALSSFFTRGAIHRRLHDFNAAIDDFLLSLDKTDHDESDNVYMDAQRQLLLTYNDFAVDCFLGGHFDEAILLLNKAIKGEKRERGLYVNRGDCFFRLGELHFSLADYHQALEIDPHDSLARGRIAAIHSEFGSVDYEEHSYQDAEARFTVAIQHNPRNSQYYLSRAKVRFMLENHSGARQDILISLHLNPNNDAIHSLLARLFPGKSVADVLRSRAAREAKHVLDHAVVTASPVKLPAISRLAGSGLLQSLDLFTDPSKVTEGESSPFVLFMNEDDFNKVLARRKKMVAGEVKSSLHDRQSLRRSGPKLKPQPPPRTYELKGGHWKTMDTQPPPGWRQFGLGIEMKDS</sequence>
<dbReference type="PANTHER" id="PTHR45153">
    <property type="entry name" value="TETRATRICOPEPTIDE REPEAT PROTEIN 16"/>
    <property type="match status" value="1"/>
</dbReference>
<dbReference type="AlphaFoldDB" id="A0A2G8K675"/>
<evidence type="ECO:0000313" key="4">
    <source>
        <dbReference type="Proteomes" id="UP000230750"/>
    </source>
</evidence>
<dbReference type="PROSITE" id="PS50005">
    <property type="entry name" value="TPR"/>
    <property type="match status" value="1"/>
</dbReference>
<comment type="caution">
    <text evidence="3">The sequence shown here is derived from an EMBL/GenBank/DDBJ whole genome shotgun (WGS) entry which is preliminary data.</text>
</comment>
<proteinExistence type="predicted"/>
<protein>
    <submittedName>
        <fullName evidence="3">Putative tetratricopeptide repeat protein 16</fullName>
    </submittedName>
</protein>
<dbReference type="InterPro" id="IPR019734">
    <property type="entry name" value="TPR_rpt"/>
</dbReference>
<evidence type="ECO:0000256" key="2">
    <source>
        <dbReference type="SAM" id="MobiDB-lite"/>
    </source>
</evidence>
<dbReference type="PANTHER" id="PTHR45153:SF1">
    <property type="entry name" value="TETRATRICOPEPTIDE REPEAT PROTEIN 16"/>
    <property type="match status" value="1"/>
</dbReference>
<name>A0A2G8K675_STIJA</name>
<dbReference type="InterPro" id="IPR011990">
    <property type="entry name" value="TPR-like_helical_dom_sf"/>
</dbReference>